<evidence type="ECO:0000313" key="3">
    <source>
        <dbReference type="EMBL" id="OIR20894.1"/>
    </source>
</evidence>
<evidence type="ECO:0000256" key="1">
    <source>
        <dbReference type="SAM" id="MobiDB-lite"/>
    </source>
</evidence>
<feature type="compositionally biased region" description="Low complexity" evidence="1">
    <location>
        <begin position="229"/>
        <end position="242"/>
    </location>
</feature>
<keyword evidence="2" id="KW-0472">Membrane</keyword>
<feature type="transmembrane region" description="Helical" evidence="2">
    <location>
        <begin position="52"/>
        <end position="70"/>
    </location>
</feature>
<feature type="region of interest" description="Disordered" evidence="1">
    <location>
        <begin position="229"/>
        <end position="258"/>
    </location>
</feature>
<dbReference type="AlphaFoldDB" id="A0A1J5U9E2"/>
<feature type="compositionally biased region" description="Acidic residues" evidence="1">
    <location>
        <begin position="246"/>
        <end position="258"/>
    </location>
</feature>
<protein>
    <submittedName>
        <fullName evidence="3">Uncharacterized protein</fullName>
    </submittedName>
</protein>
<dbReference type="EMBL" id="MIZA01000006">
    <property type="protein sequence ID" value="OIR20894.1"/>
    <property type="molecule type" value="Genomic_DNA"/>
</dbReference>
<dbReference type="Proteomes" id="UP000183080">
    <property type="component" value="Unassembled WGS sequence"/>
</dbReference>
<evidence type="ECO:0000313" key="4">
    <source>
        <dbReference type="Proteomes" id="UP000183080"/>
    </source>
</evidence>
<feature type="transmembrane region" description="Helical" evidence="2">
    <location>
        <begin position="21"/>
        <end position="46"/>
    </location>
</feature>
<keyword evidence="2" id="KW-1133">Transmembrane helix</keyword>
<comment type="caution">
    <text evidence="3">The sequence shown here is derived from an EMBL/GenBank/DDBJ whole genome shotgun (WGS) entry which is preliminary data.</text>
</comment>
<dbReference type="STRING" id="1888995.BD935_04265"/>
<accession>A0A1J5U9E2</accession>
<keyword evidence="2" id="KW-0812">Transmembrane</keyword>
<evidence type="ECO:0000256" key="2">
    <source>
        <dbReference type="SAM" id="Phobius"/>
    </source>
</evidence>
<name>A0A1J5U9E2_9ARCH</name>
<reference evidence="3 4" key="1">
    <citation type="submission" date="2016-08" db="EMBL/GenBank/DDBJ databases">
        <title>New Insights into Marine Group III Euryarchaeota, from dark to light.</title>
        <authorList>
            <person name="Haro-Moreno J.M."/>
            <person name="Rodriguez-Valera F."/>
            <person name="Lopez-Garcia P."/>
            <person name="Moreira D."/>
            <person name="Martin-Cuadrado A.B."/>
        </authorList>
    </citation>
    <scope>NUCLEOTIDE SEQUENCE [LARGE SCALE GENOMIC DNA]</scope>
    <source>
        <strain evidence="3">CG-Epi1</strain>
    </source>
</reference>
<sequence>MARSQKKRGRRPPKKSKKKGISFGSLAVQLVSVLVIVFIVFFLIAAKIISNITGALLCMISLSILSYFIVNSPKKPRKKRRPKRKVVSDEPQFYTALPSTVGLTEVPEDFSTSEVRLPPRPTKAARRQREFVMYPPSVGSGDYSDSYTQIDKDTVLRLRGEMVPEMGTKFLPGSRLSSLPSADDIANVLENVTSNPMAAEPVAVAAEPVAVAAEPVAVAAEPVAVAAEPVAAAESVPVTPTKPVEEETEDMDFDMEWD</sequence>
<gene>
    <name evidence="3" type="ORF">BD935_04265</name>
</gene>
<organism evidence="3 4">
    <name type="scientific">Marine Group III euryarchaeote CG-Epi1</name>
    <dbReference type="NCBI Taxonomy" id="1888995"/>
    <lineage>
        <taxon>Archaea</taxon>
        <taxon>Methanobacteriati</taxon>
        <taxon>Thermoplasmatota</taxon>
        <taxon>Thermoplasmata</taxon>
        <taxon>Candidatus Thermoprofundales</taxon>
    </lineage>
</organism>
<proteinExistence type="predicted"/>